<feature type="transmembrane region" description="Helical" evidence="21">
    <location>
        <begin position="540"/>
        <end position="561"/>
    </location>
</feature>
<feature type="transmembrane region" description="Helical" evidence="21">
    <location>
        <begin position="240"/>
        <end position="259"/>
    </location>
</feature>
<evidence type="ECO:0000256" key="19">
    <source>
        <dbReference type="ARBA" id="ARBA00033627"/>
    </source>
</evidence>
<dbReference type="NCBIfam" id="TIGR00367">
    <property type="entry name" value="calcium/sodium antiporter"/>
    <property type="match status" value="1"/>
</dbReference>
<dbReference type="GO" id="GO:0006874">
    <property type="term" value="P:intracellular calcium ion homeostasis"/>
    <property type="evidence" value="ECO:0007669"/>
    <property type="project" value="TreeGrafter"/>
</dbReference>
<dbReference type="GO" id="GO:0060291">
    <property type="term" value="P:long-term synaptic potentiation"/>
    <property type="evidence" value="ECO:0007669"/>
    <property type="project" value="TreeGrafter"/>
</dbReference>
<keyword evidence="3" id="KW-0813">Transport</keyword>
<feature type="transmembrane region" description="Helical" evidence="21">
    <location>
        <begin position="136"/>
        <end position="155"/>
    </location>
</feature>
<feature type="compositionally biased region" description="Polar residues" evidence="20">
    <location>
        <begin position="322"/>
        <end position="337"/>
    </location>
</feature>
<keyword evidence="11" id="KW-0769">Symport</keyword>
<feature type="transmembrane region" description="Helical" evidence="21">
    <location>
        <begin position="506"/>
        <end position="528"/>
    </location>
</feature>
<evidence type="ECO:0000256" key="2">
    <source>
        <dbReference type="ARBA" id="ARBA00005364"/>
    </source>
</evidence>
<evidence type="ECO:0000256" key="7">
    <source>
        <dbReference type="ARBA" id="ARBA00022568"/>
    </source>
</evidence>
<evidence type="ECO:0000256" key="3">
    <source>
        <dbReference type="ARBA" id="ARBA00022448"/>
    </source>
</evidence>
<evidence type="ECO:0000256" key="20">
    <source>
        <dbReference type="SAM" id="MobiDB-lite"/>
    </source>
</evidence>
<feature type="domain" description="Sodium/calcium exchanger membrane region" evidence="22">
    <location>
        <begin position="472"/>
        <end position="620"/>
    </location>
</feature>
<feature type="transmembrane region" description="Helical" evidence="21">
    <location>
        <begin position="573"/>
        <end position="591"/>
    </location>
</feature>
<dbReference type="PANTHER" id="PTHR10846:SF41">
    <property type="entry name" value="SODIUM_POTASSIUM_CALCIUM EXCHANGER 2"/>
    <property type="match status" value="1"/>
</dbReference>
<keyword evidence="15" id="KW-0406">Ion transport</keyword>
<keyword evidence="10" id="KW-0106">Calcium</keyword>
<evidence type="ECO:0000256" key="9">
    <source>
        <dbReference type="ARBA" id="ARBA00022737"/>
    </source>
</evidence>
<evidence type="ECO:0000256" key="14">
    <source>
        <dbReference type="ARBA" id="ARBA00023053"/>
    </source>
</evidence>
<evidence type="ECO:0000256" key="10">
    <source>
        <dbReference type="ARBA" id="ARBA00022837"/>
    </source>
</evidence>
<keyword evidence="4" id="KW-0050">Antiport</keyword>
<accession>A0A8D2QHR5</accession>
<dbReference type="Ensembl" id="ENSZALT00000022321.1">
    <property type="protein sequence ID" value="ENSZALP00000016710.1"/>
    <property type="gene ID" value="ENSZALG00000013536.1"/>
</dbReference>
<feature type="transmembrane region" description="Helical" evidence="21">
    <location>
        <begin position="473"/>
        <end position="494"/>
    </location>
</feature>
<keyword evidence="14" id="KW-0915">Sodium</keyword>
<dbReference type="Gene3D" id="1.20.1420.30">
    <property type="entry name" value="NCX, central ion-binding region"/>
    <property type="match status" value="2"/>
</dbReference>
<feature type="compositionally biased region" description="Basic and acidic residues" evidence="20">
    <location>
        <begin position="306"/>
        <end position="321"/>
    </location>
</feature>
<evidence type="ECO:0000256" key="18">
    <source>
        <dbReference type="ARBA" id="ARBA00023201"/>
    </source>
</evidence>
<keyword evidence="6" id="KW-0633">Potassium transport</keyword>
<organism evidence="23 24">
    <name type="scientific">Zonotrichia albicollis</name>
    <name type="common">White-throated sparrow</name>
    <name type="synonym">Fringilla albicollis</name>
    <dbReference type="NCBI Taxonomy" id="44394"/>
    <lineage>
        <taxon>Eukaryota</taxon>
        <taxon>Metazoa</taxon>
        <taxon>Chordata</taxon>
        <taxon>Craniata</taxon>
        <taxon>Vertebrata</taxon>
        <taxon>Euteleostomi</taxon>
        <taxon>Archelosauria</taxon>
        <taxon>Archosauria</taxon>
        <taxon>Dinosauria</taxon>
        <taxon>Saurischia</taxon>
        <taxon>Theropoda</taxon>
        <taxon>Coelurosauria</taxon>
        <taxon>Aves</taxon>
        <taxon>Neognathae</taxon>
        <taxon>Neoaves</taxon>
        <taxon>Telluraves</taxon>
        <taxon>Australaves</taxon>
        <taxon>Passeriformes</taxon>
        <taxon>Passerellidae</taxon>
        <taxon>Zonotrichia</taxon>
    </lineage>
</organism>
<keyword evidence="13 21" id="KW-1133">Transmembrane helix</keyword>
<evidence type="ECO:0000256" key="13">
    <source>
        <dbReference type="ARBA" id="ARBA00022989"/>
    </source>
</evidence>
<feature type="transmembrane region" description="Helical" evidence="21">
    <location>
        <begin position="603"/>
        <end position="622"/>
    </location>
</feature>
<dbReference type="GeneID" id="102072727"/>
<evidence type="ECO:0000256" key="6">
    <source>
        <dbReference type="ARBA" id="ARBA00022538"/>
    </source>
</evidence>
<feature type="region of interest" description="Disordered" evidence="20">
    <location>
        <begin position="306"/>
        <end position="337"/>
    </location>
</feature>
<keyword evidence="24" id="KW-1185">Reference proteome</keyword>
<dbReference type="GO" id="GO:0015293">
    <property type="term" value="F:symporter activity"/>
    <property type="evidence" value="ECO:0007669"/>
    <property type="project" value="UniProtKB-KW"/>
</dbReference>
<name>A0A8D2QHR5_ZONAL</name>
<gene>
    <name evidence="23" type="primary">SLC24A2</name>
</gene>
<evidence type="ECO:0000313" key="23">
    <source>
        <dbReference type="Ensembl" id="ENSZALP00000016710.1"/>
    </source>
</evidence>
<feature type="domain" description="Sodium/calcium exchanger membrane region" evidence="22">
    <location>
        <begin position="141"/>
        <end position="282"/>
    </location>
</feature>
<dbReference type="FunFam" id="1.20.1420.30:FF:000004">
    <property type="entry name" value="Sodium/potassium/calcium exchanger 2 isoform 1"/>
    <property type="match status" value="1"/>
</dbReference>
<feature type="transmembrane region" description="Helical" evidence="21">
    <location>
        <begin position="265"/>
        <end position="286"/>
    </location>
</feature>
<keyword evidence="17" id="KW-0325">Glycoprotein</keyword>
<keyword evidence="7" id="KW-0109">Calcium transport</keyword>
<keyword evidence="9" id="KW-0677">Repeat</keyword>
<reference evidence="23" key="2">
    <citation type="submission" date="2025-09" db="UniProtKB">
        <authorList>
            <consortium name="Ensembl"/>
        </authorList>
    </citation>
    <scope>IDENTIFICATION</scope>
</reference>
<reference evidence="23" key="1">
    <citation type="submission" date="2025-08" db="UniProtKB">
        <authorList>
            <consortium name="Ensembl"/>
        </authorList>
    </citation>
    <scope>IDENTIFICATION</scope>
</reference>
<dbReference type="Proteomes" id="UP000694413">
    <property type="component" value="Unassembled WGS sequence"/>
</dbReference>
<dbReference type="GO" id="GO:0005262">
    <property type="term" value="F:calcium channel activity"/>
    <property type="evidence" value="ECO:0007669"/>
    <property type="project" value="TreeGrafter"/>
</dbReference>
<dbReference type="InterPro" id="IPR044880">
    <property type="entry name" value="NCX_ion-bd_dom_sf"/>
</dbReference>
<keyword evidence="8 21" id="KW-0812">Transmembrane</keyword>
<evidence type="ECO:0000256" key="15">
    <source>
        <dbReference type="ARBA" id="ARBA00023065"/>
    </source>
</evidence>
<evidence type="ECO:0000256" key="12">
    <source>
        <dbReference type="ARBA" id="ARBA00022958"/>
    </source>
</evidence>
<dbReference type="AlphaFoldDB" id="A0A8D2QHR5"/>
<feature type="compositionally biased region" description="Basic and acidic residues" evidence="20">
    <location>
        <begin position="102"/>
        <end position="121"/>
    </location>
</feature>
<feature type="transmembrane region" description="Helical" evidence="21">
    <location>
        <begin position="206"/>
        <end position="228"/>
    </location>
</feature>
<dbReference type="GO" id="GO:0005886">
    <property type="term" value="C:plasma membrane"/>
    <property type="evidence" value="ECO:0007669"/>
    <property type="project" value="UniProtKB-SubCell"/>
</dbReference>
<evidence type="ECO:0000256" key="16">
    <source>
        <dbReference type="ARBA" id="ARBA00023136"/>
    </source>
</evidence>
<evidence type="ECO:0000256" key="8">
    <source>
        <dbReference type="ARBA" id="ARBA00022692"/>
    </source>
</evidence>
<keyword evidence="12" id="KW-0630">Potassium</keyword>
<evidence type="ECO:0000256" key="11">
    <source>
        <dbReference type="ARBA" id="ARBA00022847"/>
    </source>
</evidence>
<evidence type="ECO:0000313" key="24">
    <source>
        <dbReference type="Proteomes" id="UP000694413"/>
    </source>
</evidence>
<evidence type="ECO:0000256" key="1">
    <source>
        <dbReference type="ARBA" id="ARBA00004651"/>
    </source>
</evidence>
<proteinExistence type="inferred from homology"/>
<sequence>MALQKKTGFGVLEEWCLAEPLFGCRWHQNVRKKLRLIRIVGLLVSVVAISTFSLSMSAFFKMEPHSTALVSSLDSQKLVHGHQRTLLDFTEQNENGTPDPHTSMKHEAGQDNETDDHTKGEYPEDLFSLEERRQGAVILHIIGMIYMFIALAIVCDEFFVPSLTVITEKLAISDDVAGATFMAAGGSAPELFTSLIGVFISHSNVGIGTIVGSAVFNILFVIGMCALFSKEILNLTWWPLFRDMSFYIIDLILLIIFFLDNFIMWWESITLLTAYFFYVTFMKFNVQVEELVKKFLNRNKVEKVTTDAEGKSPNAGDKDDQTLTTKPRLQRGGSSASLHNSLMRNSIFQLMIHTLDPLAEGKFKERASILHKIAKKKCQVEDSERQNGAANHEKGAKVEVAVTPPSDSGPVQNGIAHNVEENEEDEEEQPLSLAWPETPRKQVTYLLVLPIVFPLWATLPDVRKPTSRKFFPITFFGSISWIAFFSYLMVWWAHQVGETIGITEEIMGLTILAAGTSIPDLITSVIVARKGLGDMAVSSSVGSNIFDITVGLPLPWLLYAVVNSFAPVTVSSNGLFCAIVLLFIMLLFVILSIASCKWRMNKILGLLMFGLYFVFLIVSVLLEDKVIQCPVSI</sequence>
<keyword evidence="18" id="KW-0739">Sodium transport</keyword>
<dbReference type="PANTHER" id="PTHR10846">
    <property type="entry name" value="SODIUM/POTASSIUM/CALCIUM EXCHANGER"/>
    <property type="match status" value="1"/>
</dbReference>
<dbReference type="FunFam" id="1.20.1420.30:FF:000002">
    <property type="entry name" value="Sodium/potassium/calcium exchanger 2 isoform 1"/>
    <property type="match status" value="1"/>
</dbReference>
<evidence type="ECO:0000256" key="4">
    <source>
        <dbReference type="ARBA" id="ARBA00022449"/>
    </source>
</evidence>
<feature type="transmembrane region" description="Helical" evidence="21">
    <location>
        <begin position="176"/>
        <end position="200"/>
    </location>
</feature>
<comment type="similarity">
    <text evidence="2">Belongs to the Ca(2+):cation antiporter (CaCA) (TC 2.A.19) family. SLC24A subfamily.</text>
</comment>
<dbReference type="RefSeq" id="XP_074388463.1">
    <property type="nucleotide sequence ID" value="XM_074532362.1"/>
</dbReference>
<evidence type="ECO:0000256" key="21">
    <source>
        <dbReference type="SAM" id="Phobius"/>
    </source>
</evidence>
<keyword evidence="16 21" id="KW-0472">Membrane</keyword>
<dbReference type="InterPro" id="IPR004481">
    <property type="entry name" value="K/Na/Ca-exchanger"/>
</dbReference>
<evidence type="ECO:0000256" key="17">
    <source>
        <dbReference type="ARBA" id="ARBA00023180"/>
    </source>
</evidence>
<feature type="transmembrane region" description="Helical" evidence="21">
    <location>
        <begin position="36"/>
        <end position="60"/>
    </location>
</feature>
<dbReference type="GO" id="GO:0008273">
    <property type="term" value="F:calcium, potassium:sodium antiporter activity"/>
    <property type="evidence" value="ECO:0007669"/>
    <property type="project" value="TreeGrafter"/>
</dbReference>
<keyword evidence="5" id="KW-1003">Cell membrane</keyword>
<comment type="catalytic activity">
    <reaction evidence="19">
        <text>Ca(2+)(out) + K(+)(out) + 4 Na(+)(in) = Ca(2+)(in) + K(+)(in) + 4 Na(+)(out)</text>
        <dbReference type="Rhea" id="RHEA:69967"/>
        <dbReference type="ChEBI" id="CHEBI:29101"/>
        <dbReference type="ChEBI" id="CHEBI:29103"/>
        <dbReference type="ChEBI" id="CHEBI:29108"/>
    </reaction>
</comment>
<protein>
    <submittedName>
        <fullName evidence="23">Solute carrier family 24 member 2</fullName>
    </submittedName>
</protein>
<evidence type="ECO:0000259" key="22">
    <source>
        <dbReference type="Pfam" id="PF01699"/>
    </source>
</evidence>
<dbReference type="GO" id="GO:0098703">
    <property type="term" value="P:calcium ion import across plasma membrane"/>
    <property type="evidence" value="ECO:0007669"/>
    <property type="project" value="UniProtKB-ARBA"/>
</dbReference>
<dbReference type="GO" id="GO:0060292">
    <property type="term" value="P:long-term synaptic depression"/>
    <property type="evidence" value="ECO:0007669"/>
    <property type="project" value="TreeGrafter"/>
</dbReference>
<evidence type="ECO:0000256" key="5">
    <source>
        <dbReference type="ARBA" id="ARBA00022475"/>
    </source>
</evidence>
<dbReference type="Pfam" id="PF01699">
    <property type="entry name" value="Na_Ca_ex"/>
    <property type="match status" value="2"/>
</dbReference>
<feature type="region of interest" description="Disordered" evidence="20">
    <location>
        <begin position="89"/>
        <end position="121"/>
    </location>
</feature>
<comment type="subcellular location">
    <subcellularLocation>
        <location evidence="1">Cell membrane</location>
        <topology evidence="1">Multi-pass membrane protein</topology>
    </subcellularLocation>
</comment>
<dbReference type="InterPro" id="IPR004837">
    <property type="entry name" value="NaCa_Exmemb"/>
</dbReference>